<reference evidence="8" key="1">
    <citation type="submission" date="2022-10" db="EMBL/GenBank/DDBJ databases">
        <title>Culturing micro-colonial fungi from biological soil crusts in the Mojave desert and describing Neophaeococcomyces mojavensis, and introducing the new genera and species Taxawa tesnikishii.</title>
        <authorList>
            <person name="Kurbessoian T."/>
            <person name="Stajich J.E."/>
        </authorList>
    </citation>
    <scope>NUCLEOTIDE SEQUENCE</scope>
    <source>
        <strain evidence="8">TK_1</strain>
    </source>
</reference>
<keyword evidence="7" id="KW-1133">Transmembrane helix</keyword>
<evidence type="ECO:0000256" key="1">
    <source>
        <dbReference type="ARBA" id="ARBA00001971"/>
    </source>
</evidence>
<dbReference type="InterPro" id="IPR036396">
    <property type="entry name" value="Cyt_P450_sf"/>
</dbReference>
<evidence type="ECO:0000313" key="9">
    <source>
        <dbReference type="Proteomes" id="UP001172684"/>
    </source>
</evidence>
<keyword evidence="4" id="KW-0560">Oxidoreductase</keyword>
<comment type="similarity">
    <text evidence="2">Belongs to the cytochrome P450 family.</text>
</comment>
<dbReference type="InterPro" id="IPR001128">
    <property type="entry name" value="Cyt_P450"/>
</dbReference>
<sequence>MAVFEYQTAVALAVGAWIVYWIIEGIRRVYFHPLSKFPGPKFAALTLWNEFYWDVVKRGQFIWRIDEMHRRYGHIVRINPHELHINDPDYFDELYAGGKRDKYQWQKIEKLSRRFGKASKTGEVIRLDAAFMALTMDVICDYAFANDRKHLDEDDFKLEWKETLIAAFEGGALVRQFPWLIGVMKSIPRPLVKAMNTNLDSMFQWRDGVRAQVSEILEHRETKTTLSSRTIFHTLRDGNLPPQEKTLERLCDEGELLTGAGSETTASALSKIWFYLCENPDKLRKLREEVVHTMPNPNVLPPWSTLEQLPYLSAVISEGLRLAYSATTRLPRIAHEDLIYKSWTIPAGTPVSETITLIFLNPTIFPNPESFEPERWLARAADGTQRLHRYFVPFGSLAYAEMYLTVTMTVRRFNFELFETSIKDVRIVHDFFAAAPDQSSKGIRARAKDLAAEKD</sequence>
<evidence type="ECO:0000313" key="8">
    <source>
        <dbReference type="EMBL" id="KAJ9661471.1"/>
    </source>
</evidence>
<evidence type="ECO:0000256" key="3">
    <source>
        <dbReference type="ARBA" id="ARBA00022723"/>
    </source>
</evidence>
<dbReference type="PANTHER" id="PTHR24305:SF157">
    <property type="entry name" value="N-ACETYLTRYPTOPHAN 6-HYDROXYLASE IVOC-RELATED"/>
    <property type="match status" value="1"/>
</dbReference>
<dbReference type="PRINTS" id="PR00463">
    <property type="entry name" value="EP450I"/>
</dbReference>
<dbReference type="PANTHER" id="PTHR24305">
    <property type="entry name" value="CYTOCHROME P450"/>
    <property type="match status" value="1"/>
</dbReference>
<dbReference type="InterPro" id="IPR050121">
    <property type="entry name" value="Cytochrome_P450_monoxygenase"/>
</dbReference>
<evidence type="ECO:0000256" key="7">
    <source>
        <dbReference type="SAM" id="Phobius"/>
    </source>
</evidence>
<keyword evidence="7" id="KW-0472">Membrane</keyword>
<comment type="cofactor">
    <cofactor evidence="1">
        <name>heme</name>
        <dbReference type="ChEBI" id="CHEBI:30413"/>
    </cofactor>
</comment>
<dbReference type="Proteomes" id="UP001172684">
    <property type="component" value="Unassembled WGS sequence"/>
</dbReference>
<keyword evidence="3" id="KW-0479">Metal-binding</keyword>
<keyword evidence="7" id="KW-0812">Transmembrane</keyword>
<evidence type="ECO:0000256" key="6">
    <source>
        <dbReference type="ARBA" id="ARBA00023033"/>
    </source>
</evidence>
<dbReference type="CDD" id="cd11062">
    <property type="entry name" value="CYP58-like"/>
    <property type="match status" value="1"/>
</dbReference>
<dbReference type="SUPFAM" id="SSF48264">
    <property type="entry name" value="Cytochrome P450"/>
    <property type="match status" value="1"/>
</dbReference>
<comment type="caution">
    <text evidence="8">The sequence shown here is derived from an EMBL/GenBank/DDBJ whole genome shotgun (WGS) entry which is preliminary data.</text>
</comment>
<dbReference type="EMBL" id="JAPDRL010000057">
    <property type="protein sequence ID" value="KAJ9661471.1"/>
    <property type="molecule type" value="Genomic_DNA"/>
</dbReference>
<protein>
    <recommendedName>
        <fullName evidence="10">Cytochrome P450</fullName>
    </recommendedName>
</protein>
<evidence type="ECO:0000256" key="4">
    <source>
        <dbReference type="ARBA" id="ARBA00023002"/>
    </source>
</evidence>
<keyword evidence="5" id="KW-0408">Iron</keyword>
<evidence type="ECO:0000256" key="5">
    <source>
        <dbReference type="ARBA" id="ARBA00023004"/>
    </source>
</evidence>
<feature type="transmembrane region" description="Helical" evidence="7">
    <location>
        <begin position="6"/>
        <end position="23"/>
    </location>
</feature>
<dbReference type="Gene3D" id="1.10.630.10">
    <property type="entry name" value="Cytochrome P450"/>
    <property type="match status" value="1"/>
</dbReference>
<keyword evidence="6" id="KW-0503">Monooxygenase</keyword>
<proteinExistence type="inferred from homology"/>
<name>A0ABQ9NS00_9PEZI</name>
<gene>
    <name evidence="8" type="ORF">H2201_006502</name>
</gene>
<keyword evidence="9" id="KW-1185">Reference proteome</keyword>
<dbReference type="Pfam" id="PF00067">
    <property type="entry name" value="p450"/>
    <property type="match status" value="1"/>
</dbReference>
<organism evidence="8 9">
    <name type="scientific">Coniosporium apollinis</name>
    <dbReference type="NCBI Taxonomy" id="61459"/>
    <lineage>
        <taxon>Eukaryota</taxon>
        <taxon>Fungi</taxon>
        <taxon>Dikarya</taxon>
        <taxon>Ascomycota</taxon>
        <taxon>Pezizomycotina</taxon>
        <taxon>Dothideomycetes</taxon>
        <taxon>Dothideomycetes incertae sedis</taxon>
        <taxon>Coniosporium</taxon>
    </lineage>
</organism>
<dbReference type="InterPro" id="IPR002401">
    <property type="entry name" value="Cyt_P450_E_grp-I"/>
</dbReference>
<evidence type="ECO:0000256" key="2">
    <source>
        <dbReference type="ARBA" id="ARBA00010617"/>
    </source>
</evidence>
<accession>A0ABQ9NS00</accession>
<evidence type="ECO:0008006" key="10">
    <source>
        <dbReference type="Google" id="ProtNLM"/>
    </source>
</evidence>